<dbReference type="GO" id="GO:0061599">
    <property type="term" value="F:molybdopterin molybdotransferase activity"/>
    <property type="evidence" value="ECO:0007669"/>
    <property type="project" value="UniProtKB-UniRule"/>
</dbReference>
<feature type="compositionally biased region" description="Low complexity" evidence="8">
    <location>
        <begin position="403"/>
        <end position="421"/>
    </location>
</feature>
<evidence type="ECO:0000256" key="1">
    <source>
        <dbReference type="ARBA" id="ARBA00002901"/>
    </source>
</evidence>
<dbReference type="GO" id="GO:0005829">
    <property type="term" value="C:cytosol"/>
    <property type="evidence" value="ECO:0007669"/>
    <property type="project" value="TreeGrafter"/>
</dbReference>
<feature type="region of interest" description="Disordered" evidence="8">
    <location>
        <begin position="1"/>
        <end position="115"/>
    </location>
</feature>
<evidence type="ECO:0000256" key="5">
    <source>
        <dbReference type="ARBA" id="ARBA00023150"/>
    </source>
</evidence>
<evidence type="ECO:0000313" key="11">
    <source>
        <dbReference type="Proteomes" id="UP000253507"/>
    </source>
</evidence>
<dbReference type="Gene3D" id="3.90.105.10">
    <property type="entry name" value="Molybdopterin biosynthesis moea protein, domain 2"/>
    <property type="match status" value="1"/>
</dbReference>
<accession>A0A367EGB5</accession>
<dbReference type="InterPro" id="IPR005110">
    <property type="entry name" value="MoeA_linker/N"/>
</dbReference>
<dbReference type="OrthoDB" id="3196725at2"/>
<evidence type="ECO:0000313" key="10">
    <source>
        <dbReference type="EMBL" id="RCG17146.1"/>
    </source>
</evidence>
<feature type="region of interest" description="Disordered" evidence="8">
    <location>
        <begin position="400"/>
        <end position="421"/>
    </location>
</feature>
<feature type="domain" description="MoaB/Mog" evidence="9">
    <location>
        <begin position="290"/>
        <end position="454"/>
    </location>
</feature>
<dbReference type="CDD" id="cd00887">
    <property type="entry name" value="MoeA"/>
    <property type="match status" value="1"/>
</dbReference>
<evidence type="ECO:0000256" key="7">
    <source>
        <dbReference type="RuleBase" id="RU365090"/>
    </source>
</evidence>
<gene>
    <name evidence="10" type="ORF">DQ392_19090</name>
</gene>
<keyword evidence="5 7" id="KW-0501">Molybdenum cofactor biosynthesis</keyword>
<dbReference type="RefSeq" id="WP_114016838.1">
    <property type="nucleotide sequence ID" value="NZ_QOIM01000037.1"/>
</dbReference>
<feature type="compositionally biased region" description="Basic and acidic residues" evidence="8">
    <location>
        <begin position="92"/>
        <end position="109"/>
    </location>
</feature>
<sequence>MSGADELDEAIALANSGRTRPDPPPAPRLKRIRRIQWSEHGEDAMEPVDPAGQAEDRHGRSAQAGHSGRGEHADGAGRPAPQHPVDASGASREAERPGDGEGHQKRAAHEAAPSWSDAVALAASVATPPPPTSLGLNRALGHTLAAPVRALTDLPPFDTSAMDGWAVSGPGPWELARTADGEERPGILAGDRSDPPRLADGEAIRIATGARVPAGTSAVLRWEAAERTGAARLRTATPPQPGTDIRPRGQECRTGDALLGTGSPVTPAVLGLAAAAGYDELEVVARPRAEVLVLGDELLHRGLPRDGRIRDALGPMVEPWLTALGADVTATRLLGDDAEALFEAVSGTTADVLVTTGGTAAGPVDHLQPTLRRAGARLLVHGVRVRPGHPMLLAVLDPDDEAPAAPDARTRPGAAGAETGARAGARPRYLVGLPGNPLAALSGLMTLAGPLLRALAGRAEPRPRTATLGAEMPGHPRDTRLVPVRREGSGVRSRVRPLRYAGPAMLRGVASCDALAVVPPGGAAPGEDVAVLDLPW</sequence>
<dbReference type="SMART" id="SM00852">
    <property type="entry name" value="MoCF_biosynth"/>
    <property type="match status" value="1"/>
</dbReference>
<dbReference type="InterPro" id="IPR038987">
    <property type="entry name" value="MoeA-like"/>
</dbReference>
<dbReference type="InterPro" id="IPR036135">
    <property type="entry name" value="MoeA_linker/N_sf"/>
</dbReference>
<evidence type="ECO:0000256" key="4">
    <source>
        <dbReference type="ARBA" id="ARBA00022505"/>
    </source>
</evidence>
<dbReference type="Gene3D" id="2.40.340.10">
    <property type="entry name" value="MoeA, C-terminal, domain IV"/>
    <property type="match status" value="1"/>
</dbReference>
<keyword evidence="7" id="KW-0460">Magnesium</keyword>
<dbReference type="InterPro" id="IPR036425">
    <property type="entry name" value="MoaB/Mog-like_dom_sf"/>
</dbReference>
<proteinExistence type="inferred from homology"/>
<comment type="function">
    <text evidence="1 7">Catalyzes the insertion of molybdate into adenylated molybdopterin with the concomitant release of AMP.</text>
</comment>
<organism evidence="10 11">
    <name type="scientific">Streptomyces reniochalinae</name>
    <dbReference type="NCBI Taxonomy" id="2250578"/>
    <lineage>
        <taxon>Bacteria</taxon>
        <taxon>Bacillati</taxon>
        <taxon>Actinomycetota</taxon>
        <taxon>Actinomycetes</taxon>
        <taxon>Kitasatosporales</taxon>
        <taxon>Streptomycetaceae</taxon>
        <taxon>Streptomyces</taxon>
    </lineage>
</organism>
<dbReference type="Gene3D" id="2.170.190.11">
    <property type="entry name" value="Molybdopterin biosynthesis moea protein, domain 3"/>
    <property type="match status" value="1"/>
</dbReference>
<evidence type="ECO:0000256" key="8">
    <source>
        <dbReference type="SAM" id="MobiDB-lite"/>
    </source>
</evidence>
<keyword evidence="11" id="KW-1185">Reference proteome</keyword>
<dbReference type="SUPFAM" id="SSF53218">
    <property type="entry name" value="Molybdenum cofactor biosynthesis proteins"/>
    <property type="match status" value="1"/>
</dbReference>
<dbReference type="GO" id="GO:0046872">
    <property type="term" value="F:metal ion binding"/>
    <property type="evidence" value="ECO:0007669"/>
    <property type="project" value="UniProtKB-UniRule"/>
</dbReference>
<dbReference type="InterPro" id="IPR001453">
    <property type="entry name" value="MoaB/Mog_dom"/>
</dbReference>
<reference evidence="10 11" key="1">
    <citation type="submission" date="2018-06" db="EMBL/GenBank/DDBJ databases">
        <title>Streptomyces reniochalinae sp. nov. and Streptomyces diacarnus sp. nov. from marine sponges.</title>
        <authorList>
            <person name="Li L."/>
        </authorList>
    </citation>
    <scope>NUCLEOTIDE SEQUENCE [LARGE SCALE GENOMIC DNA]</scope>
    <source>
        <strain evidence="10 11">LHW50302</strain>
    </source>
</reference>
<evidence type="ECO:0000259" key="9">
    <source>
        <dbReference type="SMART" id="SM00852"/>
    </source>
</evidence>
<comment type="cofactor">
    <cofactor evidence="7">
        <name>Mg(2+)</name>
        <dbReference type="ChEBI" id="CHEBI:18420"/>
    </cofactor>
</comment>
<dbReference type="Pfam" id="PF00994">
    <property type="entry name" value="MoCF_biosynth"/>
    <property type="match status" value="1"/>
</dbReference>
<dbReference type="Gene3D" id="3.40.980.10">
    <property type="entry name" value="MoaB/Mog-like domain"/>
    <property type="match status" value="1"/>
</dbReference>
<dbReference type="Pfam" id="PF03454">
    <property type="entry name" value="MoeA_C"/>
    <property type="match status" value="1"/>
</dbReference>
<evidence type="ECO:0000256" key="2">
    <source>
        <dbReference type="ARBA" id="ARBA00005046"/>
    </source>
</evidence>
<dbReference type="Pfam" id="PF03453">
    <property type="entry name" value="MoeA_N"/>
    <property type="match status" value="1"/>
</dbReference>
<keyword evidence="4 7" id="KW-0500">Molybdenum</keyword>
<dbReference type="EMBL" id="QOIM01000037">
    <property type="protein sequence ID" value="RCG17146.1"/>
    <property type="molecule type" value="Genomic_DNA"/>
</dbReference>
<dbReference type="Proteomes" id="UP000253507">
    <property type="component" value="Unassembled WGS sequence"/>
</dbReference>
<dbReference type="InterPro" id="IPR036688">
    <property type="entry name" value="MoeA_C_domain_IV_sf"/>
</dbReference>
<name>A0A367EGB5_9ACTN</name>
<dbReference type="AlphaFoldDB" id="A0A367EGB5"/>
<dbReference type="GO" id="GO:0006777">
    <property type="term" value="P:Mo-molybdopterin cofactor biosynthetic process"/>
    <property type="evidence" value="ECO:0007669"/>
    <property type="project" value="UniProtKB-UniRule"/>
</dbReference>
<dbReference type="EC" id="2.10.1.1" evidence="7"/>
<comment type="caution">
    <text evidence="10">The sequence shown here is derived from an EMBL/GenBank/DDBJ whole genome shotgun (WGS) entry which is preliminary data.</text>
</comment>
<dbReference type="UniPathway" id="UPA00344"/>
<keyword evidence="7" id="KW-0479">Metal-binding</keyword>
<dbReference type="SUPFAM" id="SSF63882">
    <property type="entry name" value="MoeA N-terminal region -like"/>
    <property type="match status" value="1"/>
</dbReference>
<evidence type="ECO:0000256" key="6">
    <source>
        <dbReference type="ARBA" id="ARBA00047317"/>
    </source>
</evidence>
<comment type="pathway">
    <text evidence="2 7">Cofactor biosynthesis; molybdopterin biosynthesis.</text>
</comment>
<dbReference type="PANTHER" id="PTHR10192">
    <property type="entry name" value="MOLYBDOPTERIN BIOSYNTHESIS PROTEIN"/>
    <property type="match status" value="1"/>
</dbReference>
<evidence type="ECO:0000256" key="3">
    <source>
        <dbReference type="ARBA" id="ARBA00010763"/>
    </source>
</evidence>
<dbReference type="PANTHER" id="PTHR10192:SF5">
    <property type="entry name" value="GEPHYRIN"/>
    <property type="match status" value="1"/>
</dbReference>
<comment type="catalytic activity">
    <reaction evidence="6">
        <text>adenylyl-molybdopterin + molybdate = Mo-molybdopterin + AMP + H(+)</text>
        <dbReference type="Rhea" id="RHEA:35047"/>
        <dbReference type="ChEBI" id="CHEBI:15378"/>
        <dbReference type="ChEBI" id="CHEBI:36264"/>
        <dbReference type="ChEBI" id="CHEBI:62727"/>
        <dbReference type="ChEBI" id="CHEBI:71302"/>
        <dbReference type="ChEBI" id="CHEBI:456215"/>
        <dbReference type="EC" id="2.10.1.1"/>
    </reaction>
</comment>
<keyword evidence="7 10" id="KW-0808">Transferase</keyword>
<comment type="similarity">
    <text evidence="3 7">Belongs to the MoeA family.</text>
</comment>
<dbReference type="InterPro" id="IPR005111">
    <property type="entry name" value="MoeA_C_domain_IV"/>
</dbReference>
<dbReference type="SUPFAM" id="SSF63867">
    <property type="entry name" value="MoeA C-terminal domain-like"/>
    <property type="match status" value="1"/>
</dbReference>
<protein>
    <recommendedName>
        <fullName evidence="7">Molybdopterin molybdenumtransferase</fullName>
        <ecNumber evidence="7">2.10.1.1</ecNumber>
    </recommendedName>
</protein>